<dbReference type="InterPro" id="IPR017850">
    <property type="entry name" value="Alkaline_phosphatase_core_sf"/>
</dbReference>
<accession>A0A3P3QEB7</accession>
<dbReference type="AlphaFoldDB" id="A0A3P3QEB7"/>
<comment type="caution">
    <text evidence="1">The sequence shown here is derived from an EMBL/GenBank/DDBJ whole genome shotgun (WGS) entry which is preliminary data.</text>
</comment>
<dbReference type="Gene3D" id="3.40.720.10">
    <property type="entry name" value="Alkaline Phosphatase, subunit A"/>
    <property type="match status" value="1"/>
</dbReference>
<proteinExistence type="predicted"/>
<dbReference type="Pfam" id="PF01663">
    <property type="entry name" value="Phosphodiest"/>
    <property type="match status" value="1"/>
</dbReference>
<sequence length="380" mass="42239">MMRQNWILALLLFVSLSLKAEPKVVLVSIDGVRWQEVFTGADPSLHQQAQWVKTPALIKAFQPGRPELLMPFLHQTVLQQGVAVGNRTLGSAINVSNPYQISYPGYQELLAGFSDPVIHSNHKIANPNVTVLEWLNQQPQLRQKIAAFGSWDLFPYILNTQRSGLTVNAGFMPEQGKLSEKQRYLNQLQAKTPSPFANVRLDVFTQEFALEHLRLHKPRLLYIALGEADDFAHLGHYDQYLAAIYRSDQFIADLWQQLQNDPYYRDQTTLLISTDHGRGEAAQWRSHGKSTALPGYKGPVPQIAGSEHIWLAAMGPGIPAAGVIRTDGSWQQGQMAATMAAVLGFDYQAVQPKAAPAFDFSTSVRLAVSDTTPTVTRQGL</sequence>
<dbReference type="Proteomes" id="UP000276260">
    <property type="component" value="Unassembled WGS sequence"/>
</dbReference>
<protein>
    <submittedName>
        <fullName evidence="1">Phosphoglyceromutase</fullName>
    </submittedName>
</protein>
<dbReference type="OrthoDB" id="9791578at2"/>
<gene>
    <name evidence="1" type="ORF">EIK76_16290</name>
</gene>
<dbReference type="EMBL" id="RRCF01000006">
    <property type="protein sequence ID" value="RRJ18779.1"/>
    <property type="molecule type" value="Genomic_DNA"/>
</dbReference>
<name>A0A3P3QEB7_9GAMM</name>
<organism evidence="1 2">
    <name type="scientific">Rheinheimera mesophila</name>
    <dbReference type="NCBI Taxonomy" id="1547515"/>
    <lineage>
        <taxon>Bacteria</taxon>
        <taxon>Pseudomonadati</taxon>
        <taxon>Pseudomonadota</taxon>
        <taxon>Gammaproteobacteria</taxon>
        <taxon>Chromatiales</taxon>
        <taxon>Chromatiaceae</taxon>
        <taxon>Rheinheimera</taxon>
    </lineage>
</organism>
<evidence type="ECO:0000313" key="1">
    <source>
        <dbReference type="EMBL" id="RRJ18779.1"/>
    </source>
</evidence>
<reference evidence="1 2" key="1">
    <citation type="submission" date="2018-11" db="EMBL/GenBank/DDBJ databases">
        <title>Draft genome analysis of Rheinheimera mesophila isolated from an industrial waste site.</title>
        <authorList>
            <person name="Yu Q."/>
            <person name="Qi Y."/>
            <person name="Zhang H."/>
            <person name="Lu Y."/>
            <person name="Pu J."/>
        </authorList>
    </citation>
    <scope>NUCLEOTIDE SEQUENCE [LARGE SCALE GENOMIC DNA]</scope>
    <source>
        <strain evidence="1 2">IITR13</strain>
    </source>
</reference>
<evidence type="ECO:0000313" key="2">
    <source>
        <dbReference type="Proteomes" id="UP000276260"/>
    </source>
</evidence>
<dbReference type="SUPFAM" id="SSF53649">
    <property type="entry name" value="Alkaline phosphatase-like"/>
    <property type="match status" value="1"/>
</dbReference>
<dbReference type="InterPro" id="IPR002591">
    <property type="entry name" value="Phosphodiest/P_Trfase"/>
</dbReference>
<keyword evidence="2" id="KW-1185">Reference proteome</keyword>